<reference evidence="1 2" key="1">
    <citation type="journal article" date="2010" name="Science">
        <title>Genomic comparison of the ants Camponotus floridanus and Harpegnathos saltator.</title>
        <authorList>
            <person name="Bonasio R."/>
            <person name="Zhang G."/>
            <person name="Ye C."/>
            <person name="Mutti N.S."/>
            <person name="Fang X."/>
            <person name="Qin N."/>
            <person name="Donahue G."/>
            <person name="Yang P."/>
            <person name="Li Q."/>
            <person name="Li C."/>
            <person name="Zhang P."/>
            <person name="Huang Z."/>
            <person name="Berger S.L."/>
            <person name="Reinberg D."/>
            <person name="Wang J."/>
            <person name="Liebig J."/>
        </authorList>
    </citation>
    <scope>NUCLEOTIDE SEQUENCE [LARGE SCALE GENOMIC DNA]</scope>
    <source>
        <strain evidence="2">C129</strain>
    </source>
</reference>
<dbReference type="EMBL" id="GL444849">
    <property type="protein sequence ID" value="EFN60504.1"/>
    <property type="molecule type" value="Genomic_DNA"/>
</dbReference>
<dbReference type="InParanoid" id="E2B1D5"/>
<dbReference type="OrthoDB" id="10052789at2759"/>
<protein>
    <recommendedName>
        <fullName evidence="3">ISXO2-like transposase domain-containing protein</fullName>
    </recommendedName>
</protein>
<dbReference type="OMA" id="ACKFIAH"/>
<gene>
    <name evidence="1" type="ORF">EAG_00325</name>
</gene>
<organism evidence="2">
    <name type="scientific">Camponotus floridanus</name>
    <name type="common">Florida carpenter ant</name>
    <dbReference type="NCBI Taxonomy" id="104421"/>
    <lineage>
        <taxon>Eukaryota</taxon>
        <taxon>Metazoa</taxon>
        <taxon>Ecdysozoa</taxon>
        <taxon>Arthropoda</taxon>
        <taxon>Hexapoda</taxon>
        <taxon>Insecta</taxon>
        <taxon>Pterygota</taxon>
        <taxon>Neoptera</taxon>
        <taxon>Endopterygota</taxon>
        <taxon>Hymenoptera</taxon>
        <taxon>Apocrita</taxon>
        <taxon>Aculeata</taxon>
        <taxon>Formicoidea</taxon>
        <taxon>Formicidae</taxon>
        <taxon>Formicinae</taxon>
        <taxon>Camponotus</taxon>
    </lineage>
</organism>
<evidence type="ECO:0008006" key="3">
    <source>
        <dbReference type="Google" id="ProtNLM"/>
    </source>
</evidence>
<dbReference type="Proteomes" id="UP000000311">
    <property type="component" value="Unassembled WGS sequence"/>
</dbReference>
<feature type="non-terminal residue" evidence="1">
    <location>
        <position position="106"/>
    </location>
</feature>
<name>E2B1D5_CAMFO</name>
<feature type="non-terminal residue" evidence="1">
    <location>
        <position position="1"/>
    </location>
</feature>
<accession>E2B1D5</accession>
<sequence length="106" mass="12254">SVKVNTWFDHVHLSLSTACKFIAHFLWIPIPRWGYISDDLDLSSETIVNWSSYCRELCVYWAEKYSQKLGGPGTVVEIDEAKFGKRKYNCGRLINGKWIFGGYERG</sequence>
<proteinExistence type="predicted"/>
<evidence type="ECO:0000313" key="1">
    <source>
        <dbReference type="EMBL" id="EFN60504.1"/>
    </source>
</evidence>
<keyword evidence="2" id="KW-1185">Reference proteome</keyword>
<dbReference type="AlphaFoldDB" id="E2B1D5"/>
<evidence type="ECO:0000313" key="2">
    <source>
        <dbReference type="Proteomes" id="UP000000311"/>
    </source>
</evidence>